<feature type="domain" description="Cytochrome c-type biogenesis protein H TPR" evidence="9">
    <location>
        <begin position="329"/>
        <end position="429"/>
    </location>
</feature>
<evidence type="ECO:0000256" key="3">
    <source>
        <dbReference type="ARBA" id="ARBA00022723"/>
    </source>
</evidence>
<evidence type="ECO:0000256" key="7">
    <source>
        <dbReference type="PROSITE-ProRule" id="PRU00339"/>
    </source>
</evidence>
<dbReference type="InterPro" id="IPR011990">
    <property type="entry name" value="TPR-like_helical_dom_sf"/>
</dbReference>
<evidence type="ECO:0000313" key="11">
    <source>
        <dbReference type="Proteomes" id="UP000009881"/>
    </source>
</evidence>
<dbReference type="PROSITE" id="PS50005">
    <property type="entry name" value="TPR"/>
    <property type="match status" value="1"/>
</dbReference>
<dbReference type="SUPFAM" id="SSF48452">
    <property type="entry name" value="TPR-like"/>
    <property type="match status" value="1"/>
</dbReference>
<dbReference type="InterPro" id="IPR051156">
    <property type="entry name" value="Mito/Outer_Membr_Metalloprot"/>
</dbReference>
<dbReference type="GO" id="GO:0046872">
    <property type="term" value="F:metal ion binding"/>
    <property type="evidence" value="ECO:0007669"/>
    <property type="project" value="UniProtKB-KW"/>
</dbReference>
<dbReference type="GO" id="GO:0051603">
    <property type="term" value="P:proteolysis involved in protein catabolic process"/>
    <property type="evidence" value="ECO:0007669"/>
    <property type="project" value="TreeGrafter"/>
</dbReference>
<dbReference type="Proteomes" id="UP000009881">
    <property type="component" value="Unassembled WGS sequence"/>
</dbReference>
<dbReference type="Gene3D" id="3.30.2010.10">
    <property type="entry name" value="Metalloproteases ('zincins'), catalytic domain"/>
    <property type="match status" value="1"/>
</dbReference>
<keyword evidence="6" id="KW-0482">Metalloprotease</keyword>
<dbReference type="InterPro" id="IPR001915">
    <property type="entry name" value="Peptidase_M48"/>
</dbReference>
<dbReference type="Pfam" id="PF23914">
    <property type="entry name" value="TPR_CcmH_CycH"/>
    <property type="match status" value="1"/>
</dbReference>
<reference evidence="10 11" key="1">
    <citation type="journal article" date="2013" name="Genome Announc.">
        <title>Draft Genome Sequence of an Alphaproteobacterium, Caenispirillum salinarum AK4(T), Isolated from a Solar Saltern.</title>
        <authorList>
            <person name="Khatri I."/>
            <person name="Singh A."/>
            <person name="Korpole S."/>
            <person name="Pinnaka A.K."/>
            <person name="Subramanian S."/>
        </authorList>
    </citation>
    <scope>NUCLEOTIDE SEQUENCE [LARGE SCALE GENOMIC DNA]</scope>
    <source>
        <strain evidence="10 11">AK4</strain>
    </source>
</reference>
<keyword evidence="5" id="KW-0862">Zinc</keyword>
<evidence type="ECO:0000256" key="4">
    <source>
        <dbReference type="ARBA" id="ARBA00022801"/>
    </source>
</evidence>
<accession>K9HFI8</accession>
<dbReference type="PANTHER" id="PTHR22726">
    <property type="entry name" value="METALLOENDOPEPTIDASE OMA1"/>
    <property type="match status" value="1"/>
</dbReference>
<evidence type="ECO:0000259" key="8">
    <source>
        <dbReference type="Pfam" id="PF01435"/>
    </source>
</evidence>
<sequence length="482" mass="52433">MDNIEGRSLVNSMFSRAVAHSSGAGALRRFAMALMALTAAVTLVLTWPAQTARAQGMSLIRDAEIENTIRDWATPLLRAAGVAPESVTLRMVNDDSLNAFVTLGNKMYLHTGLLMRSENPGQVIGVIAHEIGHIAGGHAVRLKDELERARMLSLITSALGMAAAAGTGRGDVGSAVILGGSQAAMRNLFSYSRTQESSADQAAIKYLRATGQNADGLVEFFDILGDQEMLLSSQQDAYARTHPLTRERITSLEHAVEASDLPPAGDTAADRMRHARMVAKLVGFLKTPGVTFQRYPETDTSLPARYARAIAWYRQGKLDEALPVIDALLADYPDDPYFHELKGQMLLENGRVADSLSSYRRAVELAPREPLIRIALAHALIETGDDSHLEAAREHLAQAVKEEPQAGFAWRLLATVHGRRGDMTMASYAMAESALLHGDPAQAAFHAERAERGLKTGDPVWLRVQDVKQRADTMMTEMKNDG</sequence>
<feature type="repeat" description="TPR" evidence="7">
    <location>
        <begin position="336"/>
        <end position="369"/>
    </location>
</feature>
<keyword evidence="11" id="KW-1185">Reference proteome</keyword>
<comment type="caution">
    <text evidence="10">The sequence shown here is derived from an EMBL/GenBank/DDBJ whole genome shotgun (WGS) entry which is preliminary data.</text>
</comment>
<organism evidence="10 11">
    <name type="scientific">Caenispirillum salinarum AK4</name>
    <dbReference type="NCBI Taxonomy" id="1238182"/>
    <lineage>
        <taxon>Bacteria</taxon>
        <taxon>Pseudomonadati</taxon>
        <taxon>Pseudomonadota</taxon>
        <taxon>Alphaproteobacteria</taxon>
        <taxon>Rhodospirillales</taxon>
        <taxon>Novispirillaceae</taxon>
        <taxon>Caenispirillum</taxon>
    </lineage>
</organism>
<proteinExistence type="predicted"/>
<dbReference type="PANTHER" id="PTHR22726:SF1">
    <property type="entry name" value="METALLOENDOPEPTIDASE OMA1, MITOCHONDRIAL"/>
    <property type="match status" value="1"/>
</dbReference>
<dbReference type="CDD" id="cd07324">
    <property type="entry name" value="M48C_Oma1-like"/>
    <property type="match status" value="1"/>
</dbReference>
<name>K9HFI8_9PROT</name>
<dbReference type="GO" id="GO:0016020">
    <property type="term" value="C:membrane"/>
    <property type="evidence" value="ECO:0007669"/>
    <property type="project" value="TreeGrafter"/>
</dbReference>
<evidence type="ECO:0000256" key="5">
    <source>
        <dbReference type="ARBA" id="ARBA00022833"/>
    </source>
</evidence>
<dbReference type="Gene3D" id="1.25.40.10">
    <property type="entry name" value="Tetratricopeptide repeat domain"/>
    <property type="match status" value="1"/>
</dbReference>
<protein>
    <submittedName>
        <fullName evidence="10">Putative Zn-dependent protease</fullName>
    </submittedName>
</protein>
<dbReference type="InterPro" id="IPR019734">
    <property type="entry name" value="TPR_rpt"/>
</dbReference>
<dbReference type="EMBL" id="ANHY01000013">
    <property type="protein sequence ID" value="EKV29178.1"/>
    <property type="molecule type" value="Genomic_DNA"/>
</dbReference>
<keyword evidence="4" id="KW-0378">Hydrolase</keyword>
<feature type="domain" description="Peptidase M48" evidence="8">
    <location>
        <begin position="62"/>
        <end position="254"/>
    </location>
</feature>
<evidence type="ECO:0000313" key="10">
    <source>
        <dbReference type="EMBL" id="EKV29178.1"/>
    </source>
</evidence>
<evidence type="ECO:0000256" key="2">
    <source>
        <dbReference type="ARBA" id="ARBA00022670"/>
    </source>
</evidence>
<keyword evidence="2 10" id="KW-0645">Protease</keyword>
<gene>
    <name evidence="10" type="ORF">C882_0485</name>
</gene>
<dbReference type="AlphaFoldDB" id="K9HFI8"/>
<evidence type="ECO:0000256" key="1">
    <source>
        <dbReference type="ARBA" id="ARBA00001947"/>
    </source>
</evidence>
<comment type="cofactor">
    <cofactor evidence="1">
        <name>Zn(2+)</name>
        <dbReference type="ChEBI" id="CHEBI:29105"/>
    </cofactor>
</comment>
<dbReference type="STRING" id="1238182.C882_0485"/>
<keyword evidence="7" id="KW-0802">TPR repeat</keyword>
<dbReference type="PATRIC" id="fig|1238182.3.peg.2700"/>
<dbReference type="eggNOG" id="COG4783">
    <property type="taxonomic scope" value="Bacteria"/>
</dbReference>
<keyword evidence="3" id="KW-0479">Metal-binding</keyword>
<dbReference type="Pfam" id="PF01435">
    <property type="entry name" value="Peptidase_M48"/>
    <property type="match status" value="1"/>
</dbReference>
<evidence type="ECO:0000256" key="6">
    <source>
        <dbReference type="ARBA" id="ARBA00023049"/>
    </source>
</evidence>
<evidence type="ECO:0000259" key="9">
    <source>
        <dbReference type="Pfam" id="PF23914"/>
    </source>
</evidence>
<dbReference type="GO" id="GO:0004222">
    <property type="term" value="F:metalloendopeptidase activity"/>
    <property type="evidence" value="ECO:0007669"/>
    <property type="project" value="InterPro"/>
</dbReference>
<dbReference type="InterPro" id="IPR056413">
    <property type="entry name" value="TPR_CcmH_CycH"/>
</dbReference>